<protein>
    <recommendedName>
        <fullName evidence="1">FAD dependent oxidoreductase domain-containing protein</fullName>
    </recommendedName>
</protein>
<dbReference type="EMBL" id="JAUTXT010000010">
    <property type="protein sequence ID" value="KAK3676541.1"/>
    <property type="molecule type" value="Genomic_DNA"/>
</dbReference>
<comment type="caution">
    <text evidence="2">The sequence shown here is derived from an EMBL/GenBank/DDBJ whole genome shotgun (WGS) entry which is preliminary data.</text>
</comment>
<proteinExistence type="predicted"/>
<reference evidence="2" key="1">
    <citation type="submission" date="2023-07" db="EMBL/GenBank/DDBJ databases">
        <title>Black Yeasts Isolated from many extreme environments.</title>
        <authorList>
            <person name="Coleine C."/>
            <person name="Stajich J.E."/>
            <person name="Selbmann L."/>
        </authorList>
    </citation>
    <scope>NUCLEOTIDE SEQUENCE</scope>
    <source>
        <strain evidence="2">CCFEE 5485</strain>
    </source>
</reference>
<dbReference type="Proteomes" id="UP001274830">
    <property type="component" value="Unassembled WGS sequence"/>
</dbReference>
<dbReference type="InterPro" id="IPR036188">
    <property type="entry name" value="FAD/NAD-bd_sf"/>
</dbReference>
<dbReference type="InterPro" id="IPR006076">
    <property type="entry name" value="FAD-dep_OxRdtase"/>
</dbReference>
<organism evidence="2 3">
    <name type="scientific">Recurvomyces mirabilis</name>
    <dbReference type="NCBI Taxonomy" id="574656"/>
    <lineage>
        <taxon>Eukaryota</taxon>
        <taxon>Fungi</taxon>
        <taxon>Dikarya</taxon>
        <taxon>Ascomycota</taxon>
        <taxon>Pezizomycotina</taxon>
        <taxon>Dothideomycetes</taxon>
        <taxon>Dothideomycetidae</taxon>
        <taxon>Mycosphaerellales</taxon>
        <taxon>Teratosphaeriaceae</taxon>
        <taxon>Recurvomyces</taxon>
    </lineage>
</organism>
<dbReference type="AlphaFoldDB" id="A0AAE1C3A0"/>
<dbReference type="GO" id="GO:0005737">
    <property type="term" value="C:cytoplasm"/>
    <property type="evidence" value="ECO:0007669"/>
    <property type="project" value="TreeGrafter"/>
</dbReference>
<feature type="domain" description="FAD dependent oxidoreductase" evidence="1">
    <location>
        <begin position="6"/>
        <end position="175"/>
    </location>
</feature>
<evidence type="ECO:0000313" key="2">
    <source>
        <dbReference type="EMBL" id="KAK3676541.1"/>
    </source>
</evidence>
<keyword evidence="3" id="KW-1185">Reference proteome</keyword>
<dbReference type="PANTHER" id="PTHR13847:SF188">
    <property type="entry name" value="EXPRESSED PROTEIN"/>
    <property type="match status" value="1"/>
</dbReference>
<name>A0AAE1C3A0_9PEZI</name>
<dbReference type="Gene3D" id="3.50.50.60">
    <property type="entry name" value="FAD/NAD(P)-binding domain"/>
    <property type="match status" value="1"/>
</dbReference>
<evidence type="ECO:0000259" key="1">
    <source>
        <dbReference type="Pfam" id="PF01266"/>
    </source>
</evidence>
<dbReference type="SUPFAM" id="SSF51905">
    <property type="entry name" value="FAD/NAD(P)-binding domain"/>
    <property type="match status" value="1"/>
</dbReference>
<dbReference type="Gene3D" id="3.30.9.10">
    <property type="entry name" value="D-Amino Acid Oxidase, subunit A, domain 2"/>
    <property type="match status" value="1"/>
</dbReference>
<dbReference type="Pfam" id="PF01266">
    <property type="entry name" value="DAO"/>
    <property type="match status" value="1"/>
</dbReference>
<dbReference type="PANTHER" id="PTHR13847">
    <property type="entry name" value="SARCOSINE DEHYDROGENASE-RELATED"/>
    <property type="match status" value="1"/>
</dbReference>
<accession>A0AAE1C3A0</accession>
<evidence type="ECO:0000313" key="3">
    <source>
        <dbReference type="Proteomes" id="UP001274830"/>
    </source>
</evidence>
<sequence>MAHLPAFEQLAKEEGITDDICLKFGETFDAAMTEEAWSRLKSSYDNMRRNHGADNEIVRQCRVIEDAASAEGFTQMKNAIAAIVHPAGQVWPYKFVQALLRILLEAGNLNLQAHTPAQQISERDTDGWITVTTDRGSIRAKAVIHSTNAFASHLLPEFEKLIVPERCTLAAVNAPAGFIKHTGAQHWDASVNVGDQL</sequence>
<gene>
    <name evidence="2" type="ORF">LTR78_003817</name>
</gene>